<dbReference type="GO" id="GO:0006629">
    <property type="term" value="P:lipid metabolic process"/>
    <property type="evidence" value="ECO:0007669"/>
    <property type="project" value="UniProtKB-KW"/>
</dbReference>
<comment type="caution">
    <text evidence="6">The sequence shown here is derived from an EMBL/GenBank/DDBJ whole genome shotgun (WGS) entry which is preliminary data.</text>
</comment>
<dbReference type="SUPFAM" id="SSF55729">
    <property type="entry name" value="Acyl-CoA N-acyltransferases (Nat)"/>
    <property type="match status" value="1"/>
</dbReference>
<evidence type="ECO:0000256" key="1">
    <source>
        <dbReference type="ARBA" id="ARBA00005189"/>
    </source>
</evidence>
<evidence type="ECO:0000313" key="6">
    <source>
        <dbReference type="EMBL" id="MBG6140943.1"/>
    </source>
</evidence>
<evidence type="ECO:0000313" key="7">
    <source>
        <dbReference type="Proteomes" id="UP000622552"/>
    </source>
</evidence>
<dbReference type="RefSeq" id="WP_197007435.1">
    <property type="nucleotide sequence ID" value="NZ_BONS01000019.1"/>
</dbReference>
<name>A0A8J7GHW2_9ACTN</name>
<sequence>MASRVLVPAAPAIDEAARYSVVLTDDSVEVRAAQRLRHEVFAGELGAKLAGDDSHDEDEFDAHCDHLIVYQDGTGMPVGTYRLLPPGRMDRLYSDTEFALGNLRDLRPSLVEAGRSCVHPDHRGGAVVNLLWAGLARYMHLTGHRWLAGCASVPAADAAGVWAKVKDKHLAPPALRVTPHRPFDVSTPTAGRVAIPPLLRGYLRLGAWVGGAPADDPDFGCADLFTLLPLDRVDQRYMRHFLGET</sequence>
<dbReference type="Pfam" id="PF13444">
    <property type="entry name" value="Acetyltransf_5"/>
    <property type="match status" value="1"/>
</dbReference>
<protein>
    <submittedName>
        <fullName evidence="6">Putative hemolysin</fullName>
    </submittedName>
</protein>
<dbReference type="PANTHER" id="PTHR37323:SF1">
    <property type="entry name" value="L-ORNITHINE N(ALPHA)-ACYLTRANSFERASE"/>
    <property type="match status" value="1"/>
</dbReference>
<dbReference type="Gene3D" id="3.40.630.30">
    <property type="match status" value="1"/>
</dbReference>
<keyword evidence="7" id="KW-1185">Reference proteome</keyword>
<evidence type="ECO:0000256" key="2">
    <source>
        <dbReference type="ARBA" id="ARBA00022516"/>
    </source>
</evidence>
<dbReference type="EMBL" id="JADOUF010000001">
    <property type="protein sequence ID" value="MBG6140943.1"/>
    <property type="molecule type" value="Genomic_DNA"/>
</dbReference>
<dbReference type="AlphaFoldDB" id="A0A8J7GHW2"/>
<organism evidence="6 7">
    <name type="scientific">Longispora fulva</name>
    <dbReference type="NCBI Taxonomy" id="619741"/>
    <lineage>
        <taxon>Bacteria</taxon>
        <taxon>Bacillati</taxon>
        <taxon>Actinomycetota</taxon>
        <taxon>Actinomycetes</taxon>
        <taxon>Micromonosporales</taxon>
        <taxon>Micromonosporaceae</taxon>
        <taxon>Longispora</taxon>
    </lineage>
</organism>
<proteinExistence type="predicted"/>
<keyword evidence="3" id="KW-0808">Transferase</keyword>
<dbReference type="PANTHER" id="PTHR37323">
    <property type="entry name" value="GCN5-RELATED N-ACETYLTRANSFERASE"/>
    <property type="match status" value="1"/>
</dbReference>
<dbReference type="GO" id="GO:0016746">
    <property type="term" value="F:acyltransferase activity"/>
    <property type="evidence" value="ECO:0007669"/>
    <property type="project" value="UniProtKB-KW"/>
</dbReference>
<dbReference type="InterPro" id="IPR052351">
    <property type="entry name" value="Ornithine_N-alpha-AT"/>
</dbReference>
<dbReference type="InterPro" id="IPR016181">
    <property type="entry name" value="Acyl_CoA_acyltransferase"/>
</dbReference>
<accession>A0A8J7GHW2</accession>
<gene>
    <name evidence="6" type="ORF">IW245_007137</name>
</gene>
<comment type="pathway">
    <text evidence="1">Lipid metabolism.</text>
</comment>
<evidence type="ECO:0000256" key="3">
    <source>
        <dbReference type="ARBA" id="ARBA00022679"/>
    </source>
</evidence>
<keyword evidence="5" id="KW-0012">Acyltransferase</keyword>
<keyword evidence="2" id="KW-0444">Lipid biosynthesis</keyword>
<evidence type="ECO:0000256" key="4">
    <source>
        <dbReference type="ARBA" id="ARBA00023098"/>
    </source>
</evidence>
<reference evidence="6" key="1">
    <citation type="submission" date="2020-11" db="EMBL/GenBank/DDBJ databases">
        <title>Sequencing the genomes of 1000 actinobacteria strains.</title>
        <authorList>
            <person name="Klenk H.-P."/>
        </authorList>
    </citation>
    <scope>NUCLEOTIDE SEQUENCE</scope>
    <source>
        <strain evidence="6">DSM 45356</strain>
    </source>
</reference>
<evidence type="ECO:0000256" key="5">
    <source>
        <dbReference type="ARBA" id="ARBA00023315"/>
    </source>
</evidence>
<dbReference type="Proteomes" id="UP000622552">
    <property type="component" value="Unassembled WGS sequence"/>
</dbReference>
<keyword evidence="4" id="KW-0443">Lipid metabolism</keyword>